<gene>
    <name evidence="1" type="ORF">RFULGI_LOCUS12533</name>
</gene>
<dbReference type="OrthoDB" id="2474826at2759"/>
<feature type="non-terminal residue" evidence="1">
    <location>
        <position position="1"/>
    </location>
</feature>
<feature type="non-terminal residue" evidence="1">
    <location>
        <position position="72"/>
    </location>
</feature>
<comment type="caution">
    <text evidence="1">The sequence shown here is derived from an EMBL/GenBank/DDBJ whole genome shotgun (WGS) entry which is preliminary data.</text>
</comment>
<proteinExistence type="predicted"/>
<dbReference type="Proteomes" id="UP000789396">
    <property type="component" value="Unassembled WGS sequence"/>
</dbReference>
<keyword evidence="2" id="KW-1185">Reference proteome</keyword>
<evidence type="ECO:0000313" key="2">
    <source>
        <dbReference type="Proteomes" id="UP000789396"/>
    </source>
</evidence>
<protein>
    <submittedName>
        <fullName evidence="1">14514_t:CDS:1</fullName>
    </submittedName>
</protein>
<organism evidence="1 2">
    <name type="scientific">Racocetra fulgida</name>
    <dbReference type="NCBI Taxonomy" id="60492"/>
    <lineage>
        <taxon>Eukaryota</taxon>
        <taxon>Fungi</taxon>
        <taxon>Fungi incertae sedis</taxon>
        <taxon>Mucoromycota</taxon>
        <taxon>Glomeromycotina</taxon>
        <taxon>Glomeromycetes</taxon>
        <taxon>Diversisporales</taxon>
        <taxon>Gigasporaceae</taxon>
        <taxon>Racocetra</taxon>
    </lineage>
</organism>
<sequence length="72" mass="8254">LLSPIPNHEAGPGPATQAYRERVQKKEYAPEENFQSICEIENGIVEKEPPSEEIKFLKKRPDTERLYKSLDA</sequence>
<dbReference type="EMBL" id="CAJVPZ010030348">
    <property type="protein sequence ID" value="CAG8736601.1"/>
    <property type="molecule type" value="Genomic_DNA"/>
</dbReference>
<evidence type="ECO:0000313" key="1">
    <source>
        <dbReference type="EMBL" id="CAG8736601.1"/>
    </source>
</evidence>
<reference evidence="1" key="1">
    <citation type="submission" date="2021-06" db="EMBL/GenBank/DDBJ databases">
        <authorList>
            <person name="Kallberg Y."/>
            <person name="Tangrot J."/>
            <person name="Rosling A."/>
        </authorList>
    </citation>
    <scope>NUCLEOTIDE SEQUENCE</scope>
    <source>
        <strain evidence="1">IN212</strain>
    </source>
</reference>
<name>A0A9N9II64_9GLOM</name>
<accession>A0A9N9II64</accession>
<dbReference type="AlphaFoldDB" id="A0A9N9II64"/>